<reference evidence="1 2" key="2">
    <citation type="submission" date="2020-03" db="EMBL/GenBank/DDBJ databases">
        <authorList>
            <person name="Ichikawa N."/>
            <person name="Kimura A."/>
            <person name="Kitahashi Y."/>
            <person name="Uohara A."/>
        </authorList>
    </citation>
    <scope>NUCLEOTIDE SEQUENCE [LARGE SCALE GENOMIC DNA]</scope>
    <source>
        <strain evidence="1 2">NBRC 108638</strain>
    </source>
</reference>
<evidence type="ECO:0000313" key="2">
    <source>
        <dbReference type="Proteomes" id="UP000482960"/>
    </source>
</evidence>
<organism evidence="1 2">
    <name type="scientific">Phytohabitans rumicis</name>
    <dbReference type="NCBI Taxonomy" id="1076125"/>
    <lineage>
        <taxon>Bacteria</taxon>
        <taxon>Bacillati</taxon>
        <taxon>Actinomycetota</taxon>
        <taxon>Actinomycetes</taxon>
        <taxon>Micromonosporales</taxon>
        <taxon>Micromonosporaceae</taxon>
    </lineage>
</organism>
<dbReference type="Proteomes" id="UP000482960">
    <property type="component" value="Unassembled WGS sequence"/>
</dbReference>
<dbReference type="AlphaFoldDB" id="A0A6V8LNJ7"/>
<proteinExistence type="predicted"/>
<comment type="caution">
    <text evidence="1">The sequence shown here is derived from an EMBL/GenBank/DDBJ whole genome shotgun (WGS) entry which is preliminary data.</text>
</comment>
<accession>A0A6V8LNJ7</accession>
<keyword evidence="2" id="KW-1185">Reference proteome</keyword>
<gene>
    <name evidence="1" type="ORF">Prum_098710</name>
</gene>
<evidence type="ECO:0000313" key="1">
    <source>
        <dbReference type="EMBL" id="GFJ96229.1"/>
    </source>
</evidence>
<reference evidence="1 2" key="1">
    <citation type="submission" date="2020-03" db="EMBL/GenBank/DDBJ databases">
        <title>Whole genome shotgun sequence of Phytohabitans rumicis NBRC 108638.</title>
        <authorList>
            <person name="Komaki H."/>
            <person name="Tamura T."/>
        </authorList>
    </citation>
    <scope>NUCLEOTIDE SEQUENCE [LARGE SCALE GENOMIC DNA]</scope>
    <source>
        <strain evidence="1 2">NBRC 108638</strain>
    </source>
</reference>
<protein>
    <submittedName>
        <fullName evidence="1">Uncharacterized protein</fullName>
    </submittedName>
</protein>
<name>A0A6V8LNJ7_9ACTN</name>
<dbReference type="EMBL" id="BLPG01000002">
    <property type="protein sequence ID" value="GFJ96229.1"/>
    <property type="molecule type" value="Genomic_DNA"/>
</dbReference>
<sequence length="87" mass="9067">MRHPTDRDGTAGYAPSHAEKGAYGRPLLAIAVVSSDFAFWKVGAGDAGEIYDGLADGVTDALTPLQRRGRRGVPVAATARTRGGRSV</sequence>